<evidence type="ECO:0000259" key="1">
    <source>
        <dbReference type="Pfam" id="PF07883"/>
    </source>
</evidence>
<dbReference type="InterPro" id="IPR052535">
    <property type="entry name" value="Bacilysin_H2HPP_isomerase"/>
</dbReference>
<keyword evidence="3" id="KW-1185">Reference proteome</keyword>
<dbReference type="PANTHER" id="PTHR40112:SF1">
    <property type="entry name" value="H2HPP ISOMERASE"/>
    <property type="match status" value="1"/>
</dbReference>
<reference evidence="2 3" key="1">
    <citation type="submission" date="2019-04" db="EMBL/GenBank/DDBJ databases">
        <title>Isolation and culture of sulfate reducing bacteria from the cold seep of the South China Sea.</title>
        <authorList>
            <person name="Sun C."/>
            <person name="Liu R."/>
        </authorList>
    </citation>
    <scope>NUCLEOTIDE SEQUENCE [LARGE SCALE GENOMIC DNA]</scope>
    <source>
        <strain evidence="2 3">CS1</strain>
    </source>
</reference>
<dbReference type="SUPFAM" id="SSF51182">
    <property type="entry name" value="RmlC-like cupins"/>
    <property type="match status" value="1"/>
</dbReference>
<dbReference type="PANTHER" id="PTHR40112">
    <property type="entry name" value="H2HPP ISOMERASE"/>
    <property type="match status" value="1"/>
</dbReference>
<feature type="domain" description="Cupin type-2" evidence="1">
    <location>
        <begin position="38"/>
        <end position="89"/>
    </location>
</feature>
<accession>A0ABX6NE46</accession>
<protein>
    <submittedName>
        <fullName evidence="2">Cupin domain-containing protein</fullName>
    </submittedName>
</protein>
<name>A0ABX6NE46_9BACT</name>
<dbReference type="InterPro" id="IPR011051">
    <property type="entry name" value="RmlC_Cupin_sf"/>
</dbReference>
<evidence type="ECO:0000313" key="2">
    <source>
        <dbReference type="EMBL" id="QJT08439.1"/>
    </source>
</evidence>
<dbReference type="Gene3D" id="2.60.120.10">
    <property type="entry name" value="Jelly Rolls"/>
    <property type="match status" value="1"/>
</dbReference>
<dbReference type="InterPro" id="IPR013096">
    <property type="entry name" value="Cupin_2"/>
</dbReference>
<dbReference type="InterPro" id="IPR014710">
    <property type="entry name" value="RmlC-like_jellyroll"/>
</dbReference>
<dbReference type="Pfam" id="PF07883">
    <property type="entry name" value="Cupin_2"/>
    <property type="match status" value="1"/>
</dbReference>
<sequence length="116" mass="12881">MNDLLPKMITGLPEIDMPVDSITGHLIQGETTQSIFFLVKAGTHLPEHSHEAQWGIVIEGTFEITLGDEKTVYTKGQTYFVPAGTLHAGYYVTDVISFDVFDTPDKFEMKSTKKTA</sequence>
<gene>
    <name evidence="2" type="ORF">E8L03_05635</name>
</gene>
<organism evidence="2 3">
    <name type="scientific">Oceanidesulfovibrio marinus</name>
    <dbReference type="NCBI Taxonomy" id="370038"/>
    <lineage>
        <taxon>Bacteria</taxon>
        <taxon>Pseudomonadati</taxon>
        <taxon>Thermodesulfobacteriota</taxon>
        <taxon>Desulfovibrionia</taxon>
        <taxon>Desulfovibrionales</taxon>
        <taxon>Desulfovibrionaceae</taxon>
        <taxon>Oceanidesulfovibrio</taxon>
    </lineage>
</organism>
<dbReference type="EMBL" id="CP039543">
    <property type="protein sequence ID" value="QJT08439.1"/>
    <property type="molecule type" value="Genomic_DNA"/>
</dbReference>
<dbReference type="Proteomes" id="UP000503251">
    <property type="component" value="Chromosome"/>
</dbReference>
<proteinExistence type="predicted"/>
<evidence type="ECO:0000313" key="3">
    <source>
        <dbReference type="Proteomes" id="UP000503251"/>
    </source>
</evidence>
<dbReference type="RefSeq" id="WP_171266801.1">
    <property type="nucleotide sequence ID" value="NZ_CP039543.1"/>
</dbReference>